<accession>A0A5S9PMR4</accession>
<keyword evidence="3" id="KW-1185">Reference proteome</keyword>
<protein>
    <recommendedName>
        <fullName evidence="5">Capsule assembly Wzi family protein</fullName>
    </recommendedName>
</protein>
<dbReference type="Proteomes" id="UP000435877">
    <property type="component" value="Unassembled WGS sequence"/>
</dbReference>
<dbReference type="InterPro" id="IPR038636">
    <property type="entry name" value="Wzi_sf"/>
</dbReference>
<evidence type="ECO:0000313" key="2">
    <source>
        <dbReference type="EMBL" id="CAA0105923.1"/>
    </source>
</evidence>
<dbReference type="InterPro" id="IPR026950">
    <property type="entry name" value="Caps_assemb_Wzi"/>
</dbReference>
<proteinExistence type="predicted"/>
<evidence type="ECO:0000313" key="4">
    <source>
        <dbReference type="Proteomes" id="UP000439591"/>
    </source>
</evidence>
<dbReference type="OrthoDB" id="101884at2"/>
<organism evidence="1 4">
    <name type="scientific">Zhongshania aliphaticivorans</name>
    <dbReference type="NCBI Taxonomy" id="1470434"/>
    <lineage>
        <taxon>Bacteria</taxon>
        <taxon>Pseudomonadati</taxon>
        <taxon>Pseudomonadota</taxon>
        <taxon>Gammaproteobacteria</taxon>
        <taxon>Cellvibrionales</taxon>
        <taxon>Spongiibacteraceae</taxon>
        <taxon>Zhongshania</taxon>
    </lineage>
</organism>
<evidence type="ECO:0000313" key="1">
    <source>
        <dbReference type="EMBL" id="CAA0105675.1"/>
    </source>
</evidence>
<dbReference type="Gene3D" id="2.40.160.130">
    <property type="entry name" value="Capsule assembly protein Wzi"/>
    <property type="match status" value="1"/>
</dbReference>
<dbReference type="EMBL" id="CACSIK010000002">
    <property type="protein sequence ID" value="CAA0105923.1"/>
    <property type="molecule type" value="Genomic_DNA"/>
</dbReference>
<sequence length="494" mass="54645">MDFRTVITATLITWLFVFSAQLRASPWMEVGDSQLRHHITVLADAGIITVPINTWPLMWSGVINDVKRGERRRNLTAGQQRSLSYVRNAFIQHTKPSRTSVSLSVSERPNQLRGFNSVPREEAELSLSYAAIHGGTAYKLQTTYTGDPADGENVRFDGSYAALLFGNWAAAAGAIDRWWGPSRQNALVLSNNARPVPGIFLQRNNSLPFESPLLSWLGPWNLVMFAGQLESDREISHAKLLGARMSFRPASWLELGGSRAAQWGGDGRPEDSSSFVDMVTGNDNNGDNGINSNNEPSNQIAGIDWRATASGNQISVEHYGELVGEDNAGVMPSRLIATFGLGAQMPIASNDVRVYLEFTDTLTRRFYKSGQINYAYEHGTYKSGYRYKDRNMAATIDNDSKSTSLGVEVFTETGATWQVVLSKLNFNSDGTNKATGVTPLAWRTGDGWQGKLNYLENWRDWSFSYGLYYQGGDFELRNMGKDTAGAEFSVTLGF</sequence>
<dbReference type="AlphaFoldDB" id="A0A5S9PMR4"/>
<dbReference type="EMBL" id="CACSIM010000003">
    <property type="protein sequence ID" value="CAA0105675.1"/>
    <property type="molecule type" value="Genomic_DNA"/>
</dbReference>
<evidence type="ECO:0000313" key="3">
    <source>
        <dbReference type="Proteomes" id="UP000435877"/>
    </source>
</evidence>
<dbReference type="RefSeq" id="WP_159269592.1">
    <property type="nucleotide sequence ID" value="NZ_CACSIK010000002.1"/>
</dbReference>
<gene>
    <name evidence="2" type="ORF">IHBHHGIJ_02898</name>
    <name evidence="1" type="ORF">KFEGEMFD_02270</name>
</gene>
<dbReference type="Pfam" id="PF14052">
    <property type="entry name" value="Caps_assemb_Wzi"/>
    <property type="match status" value="1"/>
</dbReference>
<reference evidence="3 4" key="1">
    <citation type="submission" date="2019-11" db="EMBL/GenBank/DDBJ databases">
        <authorList>
            <person name="Holert J."/>
        </authorList>
    </citation>
    <scope>NUCLEOTIDE SEQUENCE [LARGE SCALE GENOMIC DNA]</scope>
    <source>
        <strain evidence="1">BC3_2A</strain>
        <strain evidence="2">SB11_1A</strain>
    </source>
</reference>
<evidence type="ECO:0008006" key="5">
    <source>
        <dbReference type="Google" id="ProtNLM"/>
    </source>
</evidence>
<name>A0A5S9PMR4_9GAMM</name>
<dbReference type="Proteomes" id="UP000439591">
    <property type="component" value="Unassembled WGS sequence"/>
</dbReference>